<evidence type="ECO:0000256" key="4">
    <source>
        <dbReference type="ARBA" id="ARBA00022691"/>
    </source>
</evidence>
<comment type="catalytic activity">
    <reaction evidence="8">
        <text>N-terminal L-seryl-L-prolyl-L-lysyl-[protein] + 3 S-adenosyl-L-methionine = N-terminal N,N,N-trimethyl-L-seryl-L-prolyl-L-lysyl-[protein] + 3 S-adenosyl-L-homocysteine + 3 H(+)</text>
        <dbReference type="Rhea" id="RHEA:54724"/>
        <dbReference type="Rhea" id="RHEA-COMP:13789"/>
        <dbReference type="Rhea" id="RHEA-COMP:13973"/>
        <dbReference type="ChEBI" id="CHEBI:15378"/>
        <dbReference type="ChEBI" id="CHEBI:57856"/>
        <dbReference type="ChEBI" id="CHEBI:59789"/>
        <dbReference type="ChEBI" id="CHEBI:138061"/>
        <dbReference type="ChEBI" id="CHEBI:138317"/>
        <dbReference type="EC" id="2.1.1.244"/>
    </reaction>
</comment>
<dbReference type="PIRSF" id="PIRSF016958">
    <property type="entry name" value="DUF858_MeTrfase_lik"/>
    <property type="match status" value="1"/>
</dbReference>
<evidence type="ECO:0000256" key="8">
    <source>
        <dbReference type="ARBA" id="ARBA00047306"/>
    </source>
</evidence>
<comment type="caution">
    <text evidence="12">The sequence shown here is derived from an EMBL/GenBank/DDBJ whole genome shotgun (WGS) entry which is preliminary data.</text>
</comment>
<comment type="similarity">
    <text evidence="1">Belongs to the methyltransferase superfamily. NTM1 family.</text>
</comment>
<feature type="binding site" evidence="11">
    <location>
        <position position="143"/>
    </location>
    <ligand>
        <name>S-adenosyl-L-methionine</name>
        <dbReference type="ChEBI" id="CHEBI:59789"/>
    </ligand>
</feature>
<organism evidence="12 13">
    <name type="scientific">Cercophora samala</name>
    <dbReference type="NCBI Taxonomy" id="330535"/>
    <lineage>
        <taxon>Eukaryota</taxon>
        <taxon>Fungi</taxon>
        <taxon>Dikarya</taxon>
        <taxon>Ascomycota</taxon>
        <taxon>Pezizomycotina</taxon>
        <taxon>Sordariomycetes</taxon>
        <taxon>Sordariomycetidae</taxon>
        <taxon>Sordariales</taxon>
        <taxon>Lasiosphaeriaceae</taxon>
        <taxon>Cercophora</taxon>
    </lineage>
</organism>
<evidence type="ECO:0000313" key="12">
    <source>
        <dbReference type="EMBL" id="KAK0666404.1"/>
    </source>
</evidence>
<dbReference type="Proteomes" id="UP001174997">
    <property type="component" value="Unassembled WGS sequence"/>
</dbReference>
<evidence type="ECO:0000256" key="11">
    <source>
        <dbReference type="PIRSR" id="PIRSR016958-1"/>
    </source>
</evidence>
<dbReference type="GO" id="GO:0071885">
    <property type="term" value="F:N-terminal protein N-methyltransferase activity"/>
    <property type="evidence" value="ECO:0007669"/>
    <property type="project" value="UniProtKB-EC"/>
</dbReference>
<protein>
    <recommendedName>
        <fullName evidence="6">Alpha N-terminal protein methyltransferase 1</fullName>
        <ecNumber evidence="5">2.1.1.244</ecNumber>
    </recommendedName>
    <alternativeName>
        <fullName evidence="7">X-Pro-Lys N-terminal protein methyltransferase 1</fullName>
    </alternativeName>
</protein>
<dbReference type="SUPFAM" id="SSF53335">
    <property type="entry name" value="S-adenosyl-L-methionine-dependent methyltransferases"/>
    <property type="match status" value="1"/>
</dbReference>
<keyword evidence="4 11" id="KW-0949">S-adenosyl-L-methionine</keyword>
<dbReference type="GO" id="GO:0032259">
    <property type="term" value="P:methylation"/>
    <property type="evidence" value="ECO:0007669"/>
    <property type="project" value="UniProtKB-KW"/>
</dbReference>
<dbReference type="InterPro" id="IPR008576">
    <property type="entry name" value="MeTrfase_NTM1"/>
</dbReference>
<evidence type="ECO:0000256" key="7">
    <source>
        <dbReference type="ARBA" id="ARBA00043129"/>
    </source>
</evidence>
<evidence type="ECO:0000256" key="6">
    <source>
        <dbReference type="ARBA" id="ARBA00039449"/>
    </source>
</evidence>
<evidence type="ECO:0000256" key="9">
    <source>
        <dbReference type="ARBA" id="ARBA00047885"/>
    </source>
</evidence>
<dbReference type="Pfam" id="PF05891">
    <property type="entry name" value="Methyltransf_PK"/>
    <property type="match status" value="1"/>
</dbReference>
<evidence type="ECO:0000256" key="5">
    <source>
        <dbReference type="ARBA" id="ARBA00039112"/>
    </source>
</evidence>
<comment type="catalytic activity">
    <reaction evidence="10">
        <text>N-terminal L-alanyl-L-prolyl-L-lysyl-[protein] + 3 S-adenosyl-L-methionine = N-terminal N,N,N-trimethyl-L-alanyl-L-prolyl-L-lysyl-[protein] + 3 S-adenosyl-L-homocysteine + 3 H(+)</text>
        <dbReference type="Rhea" id="RHEA:54712"/>
        <dbReference type="Rhea" id="RHEA-COMP:13785"/>
        <dbReference type="Rhea" id="RHEA-COMP:13971"/>
        <dbReference type="ChEBI" id="CHEBI:15378"/>
        <dbReference type="ChEBI" id="CHEBI:57856"/>
        <dbReference type="ChEBI" id="CHEBI:59789"/>
        <dbReference type="ChEBI" id="CHEBI:138057"/>
        <dbReference type="ChEBI" id="CHEBI:138315"/>
        <dbReference type="EC" id="2.1.1.244"/>
    </reaction>
</comment>
<feature type="binding site" evidence="11">
    <location>
        <position position="81"/>
    </location>
    <ligand>
        <name>S-adenosyl-L-methionine</name>
        <dbReference type="ChEBI" id="CHEBI:59789"/>
    </ligand>
</feature>
<dbReference type="AlphaFoldDB" id="A0AA39Z8X2"/>
<dbReference type="PANTHER" id="PTHR12753">
    <property type="entry name" value="AD-003 - RELATED"/>
    <property type="match status" value="1"/>
</dbReference>
<comment type="catalytic activity">
    <reaction evidence="9">
        <text>N-terminal L-prolyl-L-prolyl-L-lysyl-[protein] + 2 S-adenosyl-L-methionine = N-terminal N,N-dimethyl-L-prolyl-L-prolyl-L-lysyl-[protein] + 2 S-adenosyl-L-homocysteine + 2 H(+)</text>
        <dbReference type="Rhea" id="RHEA:54736"/>
        <dbReference type="Rhea" id="RHEA-COMP:13787"/>
        <dbReference type="Rhea" id="RHEA-COMP:13974"/>
        <dbReference type="ChEBI" id="CHEBI:15378"/>
        <dbReference type="ChEBI" id="CHEBI:57856"/>
        <dbReference type="ChEBI" id="CHEBI:59789"/>
        <dbReference type="ChEBI" id="CHEBI:138059"/>
        <dbReference type="ChEBI" id="CHEBI:138318"/>
        <dbReference type="EC" id="2.1.1.244"/>
    </reaction>
</comment>
<evidence type="ECO:0000256" key="1">
    <source>
        <dbReference type="ARBA" id="ARBA00009059"/>
    </source>
</evidence>
<dbReference type="GO" id="GO:0005737">
    <property type="term" value="C:cytoplasm"/>
    <property type="evidence" value="ECO:0007669"/>
    <property type="project" value="TreeGrafter"/>
</dbReference>
<keyword evidence="13" id="KW-1185">Reference proteome</keyword>
<name>A0AA39Z8X2_9PEZI</name>
<evidence type="ECO:0000256" key="10">
    <source>
        <dbReference type="ARBA" id="ARBA00048167"/>
    </source>
</evidence>
<evidence type="ECO:0000313" key="13">
    <source>
        <dbReference type="Proteomes" id="UP001174997"/>
    </source>
</evidence>
<gene>
    <name evidence="12" type="ORF">QBC41DRAFT_325787</name>
</gene>
<keyword evidence="3" id="KW-0808">Transferase</keyword>
<dbReference type="PANTHER" id="PTHR12753:SF0">
    <property type="entry name" value="ALPHA N-TERMINAL PROTEIN METHYLTRANSFERASE 1"/>
    <property type="match status" value="1"/>
</dbReference>
<keyword evidence="2" id="KW-0489">Methyltransferase</keyword>
<sequence>MANPNHQDEQPADALINTTDGLAYWESIDADVNGMLGGYPHISKVDIQGSRNFLAKLGVGAKAKGKRTVERALEGGAGIGRVTTGLLLDGIARQVDVIEPIQKFTDELKGKPGVGKVWNVGLEQWDPATEIQEGEKYDLIWIQWCVGHLTDGQLVRFLERCKAALDVEKGGFVVVKENNSTSGKDDFDELDSSVTREDSTFRRIFKEAKLKLVQVELQKGFQSSGLLPVRMYALKPE</sequence>
<dbReference type="Gene3D" id="3.40.50.150">
    <property type="entry name" value="Vaccinia Virus protein VP39"/>
    <property type="match status" value="1"/>
</dbReference>
<evidence type="ECO:0000256" key="3">
    <source>
        <dbReference type="ARBA" id="ARBA00022679"/>
    </source>
</evidence>
<dbReference type="EC" id="2.1.1.244" evidence="5"/>
<dbReference type="InterPro" id="IPR029063">
    <property type="entry name" value="SAM-dependent_MTases_sf"/>
</dbReference>
<dbReference type="EMBL" id="JAULSY010000088">
    <property type="protein sequence ID" value="KAK0666404.1"/>
    <property type="molecule type" value="Genomic_DNA"/>
</dbReference>
<reference evidence="12" key="1">
    <citation type="submission" date="2023-06" db="EMBL/GenBank/DDBJ databases">
        <title>Genome-scale phylogeny and comparative genomics of the fungal order Sordariales.</title>
        <authorList>
            <consortium name="Lawrence Berkeley National Laboratory"/>
            <person name="Hensen N."/>
            <person name="Bonometti L."/>
            <person name="Westerberg I."/>
            <person name="Brannstrom I.O."/>
            <person name="Guillou S."/>
            <person name="Cros-Aarteil S."/>
            <person name="Calhoun S."/>
            <person name="Haridas S."/>
            <person name="Kuo A."/>
            <person name="Mondo S."/>
            <person name="Pangilinan J."/>
            <person name="Riley R."/>
            <person name="Labutti K."/>
            <person name="Andreopoulos B."/>
            <person name="Lipzen A."/>
            <person name="Chen C."/>
            <person name="Yanf M."/>
            <person name="Daum C."/>
            <person name="Ng V."/>
            <person name="Clum A."/>
            <person name="Steindorff A."/>
            <person name="Ohm R."/>
            <person name="Martin F."/>
            <person name="Silar P."/>
            <person name="Natvig D."/>
            <person name="Lalanne C."/>
            <person name="Gautier V."/>
            <person name="Ament-Velasquez S.L."/>
            <person name="Kruys A."/>
            <person name="Hutchinson M.I."/>
            <person name="Powell A.J."/>
            <person name="Barry K."/>
            <person name="Miller A.N."/>
            <person name="Grigoriev I.V."/>
            <person name="Debuchy R."/>
            <person name="Gladieux P."/>
            <person name="Thoren M.H."/>
            <person name="Johannesson H."/>
        </authorList>
    </citation>
    <scope>NUCLEOTIDE SEQUENCE</scope>
    <source>
        <strain evidence="12">CBS 307.81</strain>
    </source>
</reference>
<evidence type="ECO:0000256" key="2">
    <source>
        <dbReference type="ARBA" id="ARBA00022603"/>
    </source>
</evidence>
<proteinExistence type="inferred from homology"/>
<accession>A0AA39Z8X2</accession>
<feature type="binding site" evidence="11">
    <location>
        <position position="76"/>
    </location>
    <ligand>
        <name>S-adenosyl-L-methionine</name>
        <dbReference type="ChEBI" id="CHEBI:59789"/>
    </ligand>
</feature>